<comment type="similarity">
    <text evidence="3">Belongs to the HAD-like hydrolase superfamily. SerB family.</text>
</comment>
<comment type="cofactor">
    <cofactor evidence="1">
        <name>Mg(2+)</name>
        <dbReference type="ChEBI" id="CHEBI:18420"/>
    </cofactor>
</comment>
<dbReference type="Gene3D" id="3.40.50.1000">
    <property type="entry name" value="HAD superfamily/HAD-like"/>
    <property type="match status" value="1"/>
</dbReference>
<dbReference type="HOGENOM" id="CLU_036368_2_1_1"/>
<dbReference type="Gene3D" id="1.10.150.210">
    <property type="entry name" value="Phosphoserine phosphatase, domain 2"/>
    <property type="match status" value="1"/>
</dbReference>
<organism evidence="13 14">
    <name type="scientific">Tetranychus urticae</name>
    <name type="common">Two-spotted spider mite</name>
    <dbReference type="NCBI Taxonomy" id="32264"/>
    <lineage>
        <taxon>Eukaryota</taxon>
        <taxon>Metazoa</taxon>
        <taxon>Ecdysozoa</taxon>
        <taxon>Arthropoda</taxon>
        <taxon>Chelicerata</taxon>
        <taxon>Arachnida</taxon>
        <taxon>Acari</taxon>
        <taxon>Acariformes</taxon>
        <taxon>Trombidiformes</taxon>
        <taxon>Prostigmata</taxon>
        <taxon>Eleutherengona</taxon>
        <taxon>Raphignathae</taxon>
        <taxon>Tetranychoidea</taxon>
        <taxon>Tetranychidae</taxon>
        <taxon>Tetranychus</taxon>
    </lineage>
</organism>
<comment type="pathway">
    <text evidence="2">Amino-acid biosynthesis; L-serine biosynthesis; L-serine from 3-phospho-D-glycerate: step 3/3.</text>
</comment>
<dbReference type="OrthoDB" id="27226at2759"/>
<dbReference type="PANTHER" id="PTHR43344:SF2">
    <property type="entry name" value="PHOSPHOSERINE PHOSPHATASE"/>
    <property type="match status" value="1"/>
</dbReference>
<dbReference type="CDD" id="cd04309">
    <property type="entry name" value="HAD_PSP_eu"/>
    <property type="match status" value="1"/>
</dbReference>
<keyword evidence="9" id="KW-0460">Magnesium</keyword>
<dbReference type="InterPro" id="IPR023214">
    <property type="entry name" value="HAD_sf"/>
</dbReference>
<reference evidence="14" key="1">
    <citation type="submission" date="2011-08" db="EMBL/GenBank/DDBJ databases">
        <authorList>
            <person name="Rombauts S."/>
        </authorList>
    </citation>
    <scope>NUCLEOTIDE SEQUENCE</scope>
    <source>
        <strain evidence="14">London</strain>
    </source>
</reference>
<sequence length="228" mass="25686">MSTKQESLTRAIWRSADAVCFDVDSTVCRDEAIDELAKFAGVEKEVAEMTRVAMRGDCSFQDALAKRLELIKPSQHMVEKFITTKPLRLTQGIRELISLLQDRDIDVYLISGGFDVIIEPLAKDLGIPVKNIFANRIKFYYDGSYAGFDEEAPTSQQDGKAQVIDYLKKRYGYQRVVMIGDGATDLLACPPADAFIGFGGNQVRDSVRNEAKWFVMSFYDLIEELNKN</sequence>
<evidence type="ECO:0000256" key="3">
    <source>
        <dbReference type="ARBA" id="ARBA00009184"/>
    </source>
</evidence>
<evidence type="ECO:0000256" key="6">
    <source>
        <dbReference type="ARBA" id="ARBA00022605"/>
    </source>
</evidence>
<dbReference type="InterPro" id="IPR004469">
    <property type="entry name" value="PSP"/>
</dbReference>
<dbReference type="UniPathway" id="UPA00135">
    <property type="reaction ID" value="UER00198"/>
</dbReference>
<keyword evidence="14" id="KW-1185">Reference proteome</keyword>
<dbReference type="eggNOG" id="KOG1615">
    <property type="taxonomic scope" value="Eukaryota"/>
</dbReference>
<dbReference type="InterPro" id="IPR050582">
    <property type="entry name" value="HAD-like_SerB"/>
</dbReference>
<dbReference type="GO" id="GO:0006564">
    <property type="term" value="P:L-serine biosynthetic process"/>
    <property type="evidence" value="ECO:0007669"/>
    <property type="project" value="UniProtKB-KW"/>
</dbReference>
<dbReference type="Pfam" id="PF00702">
    <property type="entry name" value="Hydrolase"/>
    <property type="match status" value="1"/>
</dbReference>
<keyword evidence="6" id="KW-0028">Amino-acid biosynthesis</keyword>
<gene>
    <name evidence="13" type="primary">107364179</name>
</gene>
<dbReference type="EnsemblMetazoa" id="tetur11g03050.1">
    <property type="protein sequence ID" value="tetur11g03050.1"/>
    <property type="gene ID" value="tetur11g03050"/>
</dbReference>
<dbReference type="EC" id="3.1.3.3" evidence="4"/>
<dbReference type="EMBL" id="CAEY01000073">
    <property type="status" value="NOT_ANNOTATED_CDS"/>
    <property type="molecule type" value="Genomic_DNA"/>
</dbReference>
<reference evidence="13" key="2">
    <citation type="submission" date="2015-06" db="UniProtKB">
        <authorList>
            <consortium name="EnsemblMetazoa"/>
        </authorList>
    </citation>
    <scope>IDENTIFICATION</scope>
</reference>
<dbReference type="KEGG" id="tut:107364179"/>
<protein>
    <recommendedName>
        <fullName evidence="5">Phosphoserine phosphatase</fullName>
        <ecNumber evidence="4">3.1.3.3</ecNumber>
    </recommendedName>
    <alternativeName>
        <fullName evidence="11">O-phosphoserine phosphohydrolase</fullName>
    </alternativeName>
</protein>
<accession>T1KH44</accession>
<dbReference type="NCBIfam" id="TIGR01488">
    <property type="entry name" value="HAD-SF-IB"/>
    <property type="match status" value="1"/>
</dbReference>
<name>T1KH44_TETUR</name>
<keyword evidence="8" id="KW-0378">Hydrolase</keyword>
<dbReference type="GO" id="GO:0000287">
    <property type="term" value="F:magnesium ion binding"/>
    <property type="evidence" value="ECO:0007669"/>
    <property type="project" value="TreeGrafter"/>
</dbReference>
<dbReference type="GO" id="GO:0036424">
    <property type="term" value="F:L-phosphoserine phosphatase activity"/>
    <property type="evidence" value="ECO:0007669"/>
    <property type="project" value="InterPro"/>
</dbReference>
<evidence type="ECO:0000256" key="9">
    <source>
        <dbReference type="ARBA" id="ARBA00022842"/>
    </source>
</evidence>
<evidence type="ECO:0000313" key="13">
    <source>
        <dbReference type="EnsemblMetazoa" id="tetur11g03050.1"/>
    </source>
</evidence>
<dbReference type="SUPFAM" id="SSF56784">
    <property type="entry name" value="HAD-like"/>
    <property type="match status" value="1"/>
</dbReference>
<evidence type="ECO:0000256" key="4">
    <source>
        <dbReference type="ARBA" id="ARBA00012640"/>
    </source>
</evidence>
<evidence type="ECO:0000256" key="12">
    <source>
        <dbReference type="PIRSR" id="PIRSR604469-1"/>
    </source>
</evidence>
<feature type="active site" description="Proton donor" evidence="12">
    <location>
        <position position="22"/>
    </location>
</feature>
<dbReference type="OMA" id="ANYFIGF"/>
<evidence type="ECO:0000256" key="2">
    <source>
        <dbReference type="ARBA" id="ARBA00005135"/>
    </source>
</evidence>
<evidence type="ECO:0000256" key="10">
    <source>
        <dbReference type="ARBA" id="ARBA00023299"/>
    </source>
</evidence>
<dbReference type="GO" id="GO:0005737">
    <property type="term" value="C:cytoplasm"/>
    <property type="evidence" value="ECO:0007669"/>
    <property type="project" value="TreeGrafter"/>
</dbReference>
<keyword evidence="7" id="KW-0479">Metal-binding</keyword>
<dbReference type="InterPro" id="IPR036412">
    <property type="entry name" value="HAD-like_sf"/>
</dbReference>
<evidence type="ECO:0000256" key="8">
    <source>
        <dbReference type="ARBA" id="ARBA00022801"/>
    </source>
</evidence>
<evidence type="ECO:0000313" key="14">
    <source>
        <dbReference type="Proteomes" id="UP000015104"/>
    </source>
</evidence>
<evidence type="ECO:0000256" key="7">
    <source>
        <dbReference type="ARBA" id="ARBA00022723"/>
    </source>
</evidence>
<evidence type="ECO:0000256" key="1">
    <source>
        <dbReference type="ARBA" id="ARBA00001946"/>
    </source>
</evidence>
<dbReference type="FunFam" id="3.40.50.1000:FF:000077">
    <property type="entry name" value="Phosphoserine phosphatase, chloroplastic"/>
    <property type="match status" value="1"/>
</dbReference>
<keyword evidence="10" id="KW-0718">Serine biosynthesis</keyword>
<dbReference type="NCBIfam" id="TIGR00338">
    <property type="entry name" value="serB"/>
    <property type="match status" value="1"/>
</dbReference>
<evidence type="ECO:0000256" key="5">
    <source>
        <dbReference type="ARBA" id="ARBA00015196"/>
    </source>
</evidence>
<dbReference type="STRING" id="32264.T1KH44"/>
<feature type="active site" description="Proton donor" evidence="12">
    <location>
        <position position="24"/>
    </location>
</feature>
<dbReference type="AlphaFoldDB" id="T1KH44"/>
<dbReference type="PANTHER" id="PTHR43344">
    <property type="entry name" value="PHOSPHOSERINE PHOSPHATASE"/>
    <property type="match status" value="1"/>
</dbReference>
<proteinExistence type="inferred from homology"/>
<dbReference type="Proteomes" id="UP000015104">
    <property type="component" value="Unassembled WGS sequence"/>
</dbReference>
<evidence type="ECO:0000256" key="11">
    <source>
        <dbReference type="ARBA" id="ARBA00031693"/>
    </source>
</evidence>